<dbReference type="InterPro" id="IPR027417">
    <property type="entry name" value="P-loop_NTPase"/>
</dbReference>
<keyword evidence="4" id="KW-0067">ATP-binding</keyword>
<organism evidence="6 7">
    <name type="scientific">Escherichia coli</name>
    <dbReference type="NCBI Taxonomy" id="562"/>
    <lineage>
        <taxon>Bacteria</taxon>
        <taxon>Pseudomonadati</taxon>
        <taxon>Pseudomonadota</taxon>
        <taxon>Gammaproteobacteria</taxon>
        <taxon>Enterobacterales</taxon>
        <taxon>Enterobacteriaceae</taxon>
        <taxon>Escherichia</taxon>
    </lineage>
</organism>
<dbReference type="Pfam" id="PF07724">
    <property type="entry name" value="AAA_2"/>
    <property type="match status" value="1"/>
</dbReference>
<dbReference type="SUPFAM" id="SSF81923">
    <property type="entry name" value="Double Clp-N motif"/>
    <property type="match status" value="1"/>
</dbReference>
<dbReference type="CDD" id="cd19499">
    <property type="entry name" value="RecA-like_ClpB_Hsp104-like"/>
    <property type="match status" value="1"/>
</dbReference>
<dbReference type="InterPro" id="IPR041546">
    <property type="entry name" value="ClpA/ClpB_AAA_lid"/>
</dbReference>
<evidence type="ECO:0000256" key="5">
    <source>
        <dbReference type="ARBA" id="ARBA00023186"/>
    </source>
</evidence>
<keyword evidence="5" id="KW-0143">Chaperone</keyword>
<dbReference type="SMART" id="SM01086">
    <property type="entry name" value="ClpB_D2-small"/>
    <property type="match status" value="1"/>
</dbReference>
<gene>
    <name evidence="6" type="ORF">WR15_18490</name>
</gene>
<keyword evidence="3" id="KW-0547">Nucleotide-binding</keyword>
<dbReference type="PATRIC" id="fig|562.11293.peg.5761"/>
<dbReference type="PANTHER" id="PTHR11638">
    <property type="entry name" value="ATP-DEPENDENT CLP PROTEASE"/>
    <property type="match status" value="1"/>
</dbReference>
<dbReference type="PROSITE" id="PS00870">
    <property type="entry name" value="CLPAB_1"/>
    <property type="match status" value="1"/>
</dbReference>
<evidence type="ECO:0000256" key="1">
    <source>
        <dbReference type="ARBA" id="ARBA00008675"/>
    </source>
</evidence>
<dbReference type="InterPro" id="IPR003959">
    <property type="entry name" value="ATPase_AAA_core"/>
</dbReference>
<dbReference type="InterPro" id="IPR050130">
    <property type="entry name" value="ClpA_ClpB"/>
</dbReference>
<dbReference type="InterPro" id="IPR017729">
    <property type="entry name" value="ATPase_T6SS_ClpV1"/>
</dbReference>
<dbReference type="InterPro" id="IPR004176">
    <property type="entry name" value="Clp_R_N"/>
</dbReference>
<dbReference type="InterPro" id="IPR018368">
    <property type="entry name" value="ClpA/B_CS1"/>
</dbReference>
<dbReference type="Proteomes" id="UP000037564">
    <property type="component" value="Unassembled WGS sequence"/>
</dbReference>
<dbReference type="PROSITE" id="PS51903">
    <property type="entry name" value="CLP_R"/>
    <property type="match status" value="1"/>
</dbReference>
<dbReference type="NCBIfam" id="TIGR03345">
    <property type="entry name" value="VI_ClpV1"/>
    <property type="match status" value="1"/>
</dbReference>
<evidence type="ECO:0000313" key="7">
    <source>
        <dbReference type="Proteomes" id="UP000037564"/>
    </source>
</evidence>
<dbReference type="Pfam" id="PF10431">
    <property type="entry name" value="ClpB_D2-small"/>
    <property type="match status" value="1"/>
</dbReference>
<dbReference type="Gene3D" id="3.40.50.300">
    <property type="entry name" value="P-loop containing nucleotide triphosphate hydrolases"/>
    <property type="match status" value="3"/>
</dbReference>
<name>A0A0B0W217_ECOLX</name>
<dbReference type="AlphaFoldDB" id="A0A0B0W217"/>
<evidence type="ECO:0000256" key="2">
    <source>
        <dbReference type="ARBA" id="ARBA00022737"/>
    </source>
</evidence>
<evidence type="ECO:0000256" key="3">
    <source>
        <dbReference type="ARBA" id="ARBA00022741"/>
    </source>
</evidence>
<dbReference type="SMART" id="SM00382">
    <property type="entry name" value="AAA"/>
    <property type="match status" value="2"/>
</dbReference>
<dbReference type="Gene3D" id="1.10.8.60">
    <property type="match status" value="1"/>
</dbReference>
<dbReference type="PANTHER" id="PTHR11638:SF184">
    <property type="entry name" value="ATPASE WITH CHAPERONE ACTIVITY"/>
    <property type="match status" value="1"/>
</dbReference>
<dbReference type="EMBL" id="LGZN01000048">
    <property type="protein sequence ID" value="KNF66180.1"/>
    <property type="molecule type" value="Genomic_DNA"/>
</dbReference>
<protein>
    <submittedName>
        <fullName evidence="6">ATPase</fullName>
    </submittedName>
</protein>
<comment type="caution">
    <text evidence="6">The sequence shown here is derived from an EMBL/GenBank/DDBJ whole genome shotgun (WGS) entry which is preliminary data.</text>
</comment>
<dbReference type="PRINTS" id="PR00300">
    <property type="entry name" value="CLPPROTEASEA"/>
</dbReference>
<dbReference type="SUPFAM" id="SSF52540">
    <property type="entry name" value="P-loop containing nucleoside triphosphate hydrolases"/>
    <property type="match status" value="2"/>
</dbReference>
<evidence type="ECO:0000313" key="6">
    <source>
        <dbReference type="EMBL" id="KNF66180.1"/>
    </source>
</evidence>
<dbReference type="Pfam" id="PF17871">
    <property type="entry name" value="AAA_lid_9"/>
    <property type="match status" value="1"/>
</dbReference>
<dbReference type="GO" id="GO:0034605">
    <property type="term" value="P:cellular response to heat"/>
    <property type="evidence" value="ECO:0007669"/>
    <property type="project" value="TreeGrafter"/>
</dbReference>
<proteinExistence type="inferred from homology"/>
<sequence length="843" mass="94363">MSIYLKSIINKLTPESRRALDSAINYAMSRSHNEVDCLHFLWKLLEEHKNIAETLNELSLFNPGRILKAIESELIRINTCQQSAPVFSESMQILLEKAWIHASTKWQCNHIDIPVFFTTLINIRDSILPYNVSEALCCDVDAAEKVLISFSCKEESSISHSSIDNSSHEYISKYTENFTLLAETGKLDPVSGREKEIRQLIDILLRRRQNNPILTGDPGVGKSSIVEGLALQISSGRVPDALKNVNILALDMGALLAGASVRGEFENRLKLLLTELNSLSGTAILFIDEAHSLIGAGGVPGQTDAANLLKPALARGELRIIAATTWGEYKKYFEKDGALARRFQIVKVTEPNKDVTAGMLRSLLPMMEKHHNVSIREEAITATVHLSDRYLHGRRQPDKSVSLLDTACSRVAVSQSTRPDAIQDIEAKLERLQGELALLEQEKSNVLRQKFLVNKITQLEKSLEQFKLAWLYQSELVAKIQSTDDTLSQNMYRKELESAYKKDSPMVFECVDKNCVADVVSGWTGIPLGLCLDSEQQKTSTLLRCLEQRVLGQRYAMSAIASQILICRADLKDPVKPDGVFLLAGPSGTGKTETARALAEFVYGDENKLITINMTEFQEAHTVSTLKGAPPGYVGFGQGGTLTERVSHNPYSVILLDEIEKAHPDVLEFFFQIFDLGIIEDSEGKMVSFRDCLIIMTSNLASEKITSLWNEDEFNKEKIKEVILPFFNEHFGAAFMGRTNLVPFSPLHTKTLKNIAIIKIDNICKRFERASDQMYKIDYSDSLIDWIIQNCQCDKFGARDIDAVLNTSVLPVLARCLIDSKDKKATKKIRISVRKDNVILRNV</sequence>
<reference evidence="6 7" key="1">
    <citation type="submission" date="2015-07" db="EMBL/GenBank/DDBJ databases">
        <title>Genome sequences of 64 non-O157:H7 Shiga toxin-producing Escherichia coli strains.</title>
        <authorList>
            <person name="Gonzalez-Escalona N."/>
            <person name="Toro M."/>
            <person name="Timme R."/>
            <person name="Payne J."/>
        </authorList>
    </citation>
    <scope>NUCLEOTIDE SEQUENCE [LARGE SCALE GENOMIC DNA]</scope>
    <source>
        <strain evidence="6 7">CFSAN026843</strain>
    </source>
</reference>
<dbReference type="GO" id="GO:0005524">
    <property type="term" value="F:ATP binding"/>
    <property type="evidence" value="ECO:0007669"/>
    <property type="project" value="UniProtKB-KW"/>
</dbReference>
<evidence type="ECO:0000256" key="4">
    <source>
        <dbReference type="ARBA" id="ARBA00022840"/>
    </source>
</evidence>
<comment type="similarity">
    <text evidence="1">Belongs to the ClpA/ClpB family.</text>
</comment>
<dbReference type="InterPro" id="IPR019489">
    <property type="entry name" value="Clp_ATPase_C"/>
</dbReference>
<dbReference type="InterPro" id="IPR001270">
    <property type="entry name" value="ClpA/B"/>
</dbReference>
<dbReference type="Pfam" id="PF02861">
    <property type="entry name" value="Clp_N"/>
    <property type="match status" value="1"/>
</dbReference>
<dbReference type="InterPro" id="IPR036628">
    <property type="entry name" value="Clp_N_dom_sf"/>
</dbReference>
<dbReference type="InterPro" id="IPR003593">
    <property type="entry name" value="AAA+_ATPase"/>
</dbReference>
<dbReference type="Gene3D" id="1.10.1780.10">
    <property type="entry name" value="Clp, N-terminal domain"/>
    <property type="match status" value="1"/>
</dbReference>
<dbReference type="CDD" id="cd00009">
    <property type="entry name" value="AAA"/>
    <property type="match status" value="1"/>
</dbReference>
<dbReference type="GO" id="GO:0005737">
    <property type="term" value="C:cytoplasm"/>
    <property type="evidence" value="ECO:0007669"/>
    <property type="project" value="TreeGrafter"/>
</dbReference>
<keyword evidence="2" id="KW-0677">Repeat</keyword>
<dbReference type="RefSeq" id="WP_000029852.1">
    <property type="nucleotide sequence ID" value="NZ_BFZV01000081.1"/>
</dbReference>
<accession>A0A0B0W217</accession>
<dbReference type="GO" id="GO:0016887">
    <property type="term" value="F:ATP hydrolysis activity"/>
    <property type="evidence" value="ECO:0007669"/>
    <property type="project" value="InterPro"/>
</dbReference>
<dbReference type="Pfam" id="PF00004">
    <property type="entry name" value="AAA"/>
    <property type="match status" value="1"/>
</dbReference>